<dbReference type="GO" id="GO:0005840">
    <property type="term" value="C:ribosome"/>
    <property type="evidence" value="ECO:0007669"/>
    <property type="project" value="UniProtKB-KW"/>
</dbReference>
<dbReference type="GO" id="GO:1990904">
    <property type="term" value="C:ribonucleoprotein complex"/>
    <property type="evidence" value="ECO:0007669"/>
    <property type="project" value="UniProtKB-KW"/>
</dbReference>
<protein>
    <recommendedName>
        <fullName evidence="4 5">Large ribosomal subunit protein eL21</fullName>
    </recommendedName>
</protein>
<dbReference type="InterPro" id="IPR008991">
    <property type="entry name" value="Translation_prot_SH3-like_sf"/>
</dbReference>
<dbReference type="EMBL" id="DSJT01000012">
    <property type="protein sequence ID" value="HEF87204.1"/>
    <property type="molecule type" value="Genomic_DNA"/>
</dbReference>
<comment type="caution">
    <text evidence="6">The sequence shown here is derived from an EMBL/GenBank/DDBJ whole genome shotgun (WGS) entry which is preliminary data.</text>
</comment>
<evidence type="ECO:0000256" key="5">
    <source>
        <dbReference type="HAMAP-Rule" id="MF_00369"/>
    </source>
</evidence>
<reference evidence="6" key="1">
    <citation type="journal article" date="2020" name="mSystems">
        <title>Genome- and Community-Level Interaction Insights into Carbon Utilization and Element Cycling Functions of Hydrothermarchaeota in Hydrothermal Sediment.</title>
        <authorList>
            <person name="Zhou Z."/>
            <person name="Liu Y."/>
            <person name="Xu W."/>
            <person name="Pan J."/>
            <person name="Luo Z.H."/>
            <person name="Li M."/>
        </authorList>
    </citation>
    <scope>NUCLEOTIDE SEQUENCE [LARGE SCALE GENOMIC DNA]</scope>
    <source>
        <strain evidence="6">SpSt-23</strain>
    </source>
</reference>
<dbReference type="AlphaFoldDB" id="A0A7C2FXN0"/>
<organism evidence="6">
    <name type="scientific">Thermosphaera aggregans</name>
    <dbReference type="NCBI Taxonomy" id="54254"/>
    <lineage>
        <taxon>Archaea</taxon>
        <taxon>Thermoproteota</taxon>
        <taxon>Thermoprotei</taxon>
        <taxon>Desulfurococcales</taxon>
        <taxon>Desulfurococcaceae</taxon>
        <taxon>Thermosphaera</taxon>
    </lineage>
</organism>
<gene>
    <name evidence="5" type="primary">rpl21e</name>
    <name evidence="6" type="ORF">ENP55_02705</name>
</gene>
<accession>A0A7C2FXN0</accession>
<dbReference type="HAMAP" id="MF_00369">
    <property type="entry name" value="Ribosomal_eL21"/>
    <property type="match status" value="1"/>
</dbReference>
<dbReference type="PROSITE" id="PS01171">
    <property type="entry name" value="RIBOSOMAL_L21E"/>
    <property type="match status" value="1"/>
</dbReference>
<dbReference type="GO" id="GO:0003735">
    <property type="term" value="F:structural constituent of ribosome"/>
    <property type="evidence" value="ECO:0007669"/>
    <property type="project" value="InterPro"/>
</dbReference>
<dbReference type="InterPro" id="IPR036948">
    <property type="entry name" value="Ribosomal_eL21_sf"/>
</dbReference>
<dbReference type="SUPFAM" id="SSF50104">
    <property type="entry name" value="Translation proteins SH3-like domain"/>
    <property type="match status" value="1"/>
</dbReference>
<keyword evidence="3 5" id="KW-0687">Ribonucleoprotein</keyword>
<dbReference type="FunFam" id="2.30.30.70:FF:000001">
    <property type="entry name" value="60S ribosomal protein L21"/>
    <property type="match status" value="1"/>
</dbReference>
<proteinExistence type="inferred from homology"/>
<dbReference type="GO" id="GO:0006412">
    <property type="term" value="P:translation"/>
    <property type="evidence" value="ECO:0007669"/>
    <property type="project" value="UniProtKB-UniRule"/>
</dbReference>
<evidence type="ECO:0000256" key="4">
    <source>
        <dbReference type="ARBA" id="ARBA00035219"/>
    </source>
</evidence>
<dbReference type="InterPro" id="IPR018259">
    <property type="entry name" value="Ribosomal_eL21_CS"/>
</dbReference>
<dbReference type="NCBIfam" id="NF003303">
    <property type="entry name" value="PRK04306.1"/>
    <property type="match status" value="1"/>
</dbReference>
<keyword evidence="2 5" id="KW-0689">Ribosomal protein</keyword>
<dbReference type="InterPro" id="IPR022856">
    <property type="entry name" value="Ribosomal_eL21_arc"/>
</dbReference>
<evidence type="ECO:0000313" key="6">
    <source>
        <dbReference type="EMBL" id="HEF87204.1"/>
    </source>
</evidence>
<evidence type="ECO:0000256" key="2">
    <source>
        <dbReference type="ARBA" id="ARBA00022980"/>
    </source>
</evidence>
<comment type="similarity">
    <text evidence="1 5">Belongs to the eukaryotic ribosomal protein eL21 family.</text>
</comment>
<sequence length="105" mass="12003">MVRAPRGLRHRTRKLLKKNVREKGSIPPLSLLLVEYKEGDVVHIKINPSVHEGMPHRRYHGRTGVVVGKRGQSYIVKVMAGDKEKILFVRPEHLRLASSNQLKPI</sequence>
<dbReference type="PANTHER" id="PTHR20981">
    <property type="entry name" value="60S RIBOSOMAL PROTEIN L21"/>
    <property type="match status" value="1"/>
</dbReference>
<name>A0A7C2FXN0_9CREN</name>
<evidence type="ECO:0000256" key="1">
    <source>
        <dbReference type="ARBA" id="ARBA00008427"/>
    </source>
</evidence>
<dbReference type="InterPro" id="IPR001147">
    <property type="entry name" value="Ribosomal_eL21"/>
</dbReference>
<evidence type="ECO:0000256" key="3">
    <source>
        <dbReference type="ARBA" id="ARBA00023274"/>
    </source>
</evidence>
<dbReference type="Pfam" id="PF01157">
    <property type="entry name" value="Ribosomal_L21e"/>
    <property type="match status" value="1"/>
</dbReference>
<dbReference type="Gene3D" id="2.30.30.70">
    <property type="entry name" value="Ribosomal protein L21"/>
    <property type="match status" value="1"/>
</dbReference>